<organism evidence="5 6">
    <name type="scientific">Denitrobaculum tricleocarpae</name>
    <dbReference type="NCBI Taxonomy" id="2591009"/>
    <lineage>
        <taxon>Bacteria</taxon>
        <taxon>Pseudomonadati</taxon>
        <taxon>Pseudomonadota</taxon>
        <taxon>Alphaproteobacteria</taxon>
        <taxon>Rhodospirillales</taxon>
        <taxon>Rhodospirillaceae</taxon>
        <taxon>Denitrobaculum</taxon>
    </lineage>
</organism>
<dbReference type="CDD" id="cd05907">
    <property type="entry name" value="VL_LC_FACS_like"/>
    <property type="match status" value="1"/>
</dbReference>
<comment type="catalytic activity">
    <reaction evidence="3">
        <text>a long-chain fatty acid + ATP + CoA = a long-chain fatty acyl-CoA + AMP + diphosphate</text>
        <dbReference type="Rhea" id="RHEA:15421"/>
        <dbReference type="ChEBI" id="CHEBI:30616"/>
        <dbReference type="ChEBI" id="CHEBI:33019"/>
        <dbReference type="ChEBI" id="CHEBI:57287"/>
        <dbReference type="ChEBI" id="CHEBI:57560"/>
        <dbReference type="ChEBI" id="CHEBI:83139"/>
        <dbReference type="ChEBI" id="CHEBI:456215"/>
        <dbReference type="EC" id="6.2.1.3"/>
    </reaction>
    <physiologicalReaction direction="left-to-right" evidence="3">
        <dbReference type="Rhea" id="RHEA:15422"/>
    </physiologicalReaction>
</comment>
<name>A0A545TWV2_9PROT</name>
<dbReference type="PANTHER" id="PTHR43272:SF33">
    <property type="entry name" value="AMP-BINDING DOMAIN-CONTAINING PROTEIN-RELATED"/>
    <property type="match status" value="1"/>
</dbReference>
<accession>A0A545TWV2</accession>
<dbReference type="SUPFAM" id="SSF56801">
    <property type="entry name" value="Acetyl-CoA synthetase-like"/>
    <property type="match status" value="1"/>
</dbReference>
<dbReference type="AlphaFoldDB" id="A0A545TWV2"/>
<dbReference type="InterPro" id="IPR042099">
    <property type="entry name" value="ANL_N_sf"/>
</dbReference>
<keyword evidence="5" id="KW-0436">Ligase</keyword>
<gene>
    <name evidence="5" type="ORF">FKG95_05425</name>
</gene>
<keyword evidence="1" id="KW-0547">Nucleotide-binding</keyword>
<keyword evidence="2" id="KW-0067">ATP-binding</keyword>
<evidence type="ECO:0000313" key="6">
    <source>
        <dbReference type="Proteomes" id="UP000315252"/>
    </source>
</evidence>
<evidence type="ECO:0000313" key="5">
    <source>
        <dbReference type="EMBL" id="TQV81689.1"/>
    </source>
</evidence>
<dbReference type="GO" id="GO:0005524">
    <property type="term" value="F:ATP binding"/>
    <property type="evidence" value="ECO:0007669"/>
    <property type="project" value="UniProtKB-KW"/>
</dbReference>
<reference evidence="5 6" key="1">
    <citation type="submission" date="2019-06" db="EMBL/GenBank/DDBJ databases">
        <title>Whole genome sequence for Rhodospirillaceae sp. R148.</title>
        <authorList>
            <person name="Wang G."/>
        </authorList>
    </citation>
    <scope>NUCLEOTIDE SEQUENCE [LARGE SCALE GENOMIC DNA]</scope>
    <source>
        <strain evidence="5 6">R148</strain>
    </source>
</reference>
<dbReference type="Pfam" id="PF23562">
    <property type="entry name" value="AMP-binding_C_3"/>
    <property type="match status" value="1"/>
</dbReference>
<dbReference type="InterPro" id="IPR000873">
    <property type="entry name" value="AMP-dep_synth/lig_dom"/>
</dbReference>
<dbReference type="EMBL" id="VHSH01000002">
    <property type="protein sequence ID" value="TQV81689.1"/>
    <property type="molecule type" value="Genomic_DNA"/>
</dbReference>
<proteinExistence type="predicted"/>
<dbReference type="Proteomes" id="UP000315252">
    <property type="component" value="Unassembled WGS sequence"/>
</dbReference>
<feature type="domain" description="AMP-dependent synthetase/ligase" evidence="4">
    <location>
        <begin position="13"/>
        <end position="425"/>
    </location>
</feature>
<dbReference type="OrthoDB" id="9803968at2"/>
<keyword evidence="6" id="KW-1185">Reference proteome</keyword>
<evidence type="ECO:0000259" key="4">
    <source>
        <dbReference type="Pfam" id="PF00501"/>
    </source>
</evidence>
<dbReference type="GO" id="GO:0016020">
    <property type="term" value="C:membrane"/>
    <property type="evidence" value="ECO:0007669"/>
    <property type="project" value="TreeGrafter"/>
</dbReference>
<dbReference type="Gene3D" id="3.40.50.12780">
    <property type="entry name" value="N-terminal domain of ligase-like"/>
    <property type="match status" value="1"/>
</dbReference>
<evidence type="ECO:0000256" key="3">
    <source>
        <dbReference type="ARBA" id="ARBA00024484"/>
    </source>
</evidence>
<protein>
    <submittedName>
        <fullName evidence="5">Long-chain fatty acid--CoA ligase</fullName>
    </submittedName>
</protein>
<dbReference type="GO" id="GO:0004467">
    <property type="term" value="F:long-chain fatty acid-CoA ligase activity"/>
    <property type="evidence" value="ECO:0007669"/>
    <property type="project" value="UniProtKB-EC"/>
</dbReference>
<evidence type="ECO:0000256" key="2">
    <source>
        <dbReference type="ARBA" id="ARBA00022840"/>
    </source>
</evidence>
<dbReference type="InterPro" id="IPR045851">
    <property type="entry name" value="AMP-bd_C_sf"/>
</dbReference>
<comment type="caution">
    <text evidence="5">The sequence shown here is derived from an EMBL/GenBank/DDBJ whole genome shotgun (WGS) entry which is preliminary data.</text>
</comment>
<evidence type="ECO:0000256" key="1">
    <source>
        <dbReference type="ARBA" id="ARBA00022741"/>
    </source>
</evidence>
<dbReference type="Gene3D" id="3.30.300.30">
    <property type="match status" value="1"/>
</dbReference>
<dbReference type="Pfam" id="PF00501">
    <property type="entry name" value="AMP-binding"/>
    <property type="match status" value="1"/>
</dbReference>
<dbReference type="RefSeq" id="WP_142895320.1">
    <property type="nucleotide sequence ID" value="NZ_ML660053.1"/>
</dbReference>
<sequence length="600" mass="67343">MNFSAWNSLTEMFFEQAEKHANTNFLWAKRDGAYQPLTWREVESQVKDLARGLRGLGLERGERVVLVSENRPEWLISDVAIMAAGGITVPAYTTNTISDHLHILTNSRARGVIVSTRALARKLMPAALDSPNCKWVISIEDLEQGQSVPMDLYRWDEVLHEGSLQPDDVKEYAGFAQRHETACFIYTSGTGGVPKAVMLSHGAIMCNCMGAHDLLEELGLEREVFLCFLPLTHSYEHTAGQFFPMSIGAEIYYAESIEKLLNNLGEVKPTIMTAVPRLYESMLQRIRRGVETQSPFKQRLFNLAETLGRKRYVDPTSLTVKERLLDFVVEILVRGKIRKRFGGRLKAMVSGGAALNPDIGVFFVALGLPVLQGYGQTESSPVISCNRPGRVKMHTVGPPLKGVEVKIADDGEILVRGELVMNGYWDDEEATANVIKDGWLHTGDVGRLDEHNYIQITDRKKDIIVFSGGDNVSPARIEGFLTLQPEVHQAMAYGDKRPNLVALLVPDEEFLRSWSKENGKKPDLKILSADPDLRKHLAGVVDQVNKLLSPMEKVRRFIIAPEAFTTDNAMMTPTLKIRRHKIREEYGKVLDELYEKKKKA</sequence>
<dbReference type="PANTHER" id="PTHR43272">
    <property type="entry name" value="LONG-CHAIN-FATTY-ACID--COA LIGASE"/>
    <property type="match status" value="1"/>
</dbReference>